<dbReference type="AlphaFoldDB" id="E0Y002"/>
<dbReference type="SUPFAM" id="SSF51338">
    <property type="entry name" value="Composite domain of metallo-dependent hydrolases"/>
    <property type="match status" value="1"/>
</dbReference>
<dbReference type="InterPro" id="IPR051781">
    <property type="entry name" value="Metallo-dep_Hydrolase"/>
</dbReference>
<name>E0Y002_9GAMM</name>
<dbReference type="InterPro" id="IPR006680">
    <property type="entry name" value="Amidohydro-rel"/>
</dbReference>
<dbReference type="EMBL" id="GU474936">
    <property type="protein sequence ID" value="ADI19993.1"/>
    <property type="molecule type" value="Genomic_DNA"/>
</dbReference>
<evidence type="ECO:0000259" key="1">
    <source>
        <dbReference type="Pfam" id="PF01979"/>
    </source>
</evidence>
<dbReference type="SUPFAM" id="SSF51556">
    <property type="entry name" value="Metallo-dependent hydrolases"/>
    <property type="match status" value="1"/>
</dbReference>
<dbReference type="InterPro" id="IPR011059">
    <property type="entry name" value="Metal-dep_hydrolase_composite"/>
</dbReference>
<keyword evidence="2" id="KW-0378">Hydrolase</keyword>
<dbReference type="Gene3D" id="3.20.20.140">
    <property type="entry name" value="Metal-dependent hydrolases"/>
    <property type="match status" value="2"/>
</dbReference>
<dbReference type="GO" id="GO:0016810">
    <property type="term" value="F:hydrolase activity, acting on carbon-nitrogen (but not peptide) bonds"/>
    <property type="evidence" value="ECO:0007669"/>
    <property type="project" value="InterPro"/>
</dbReference>
<dbReference type="PANTHER" id="PTHR43135">
    <property type="entry name" value="ALPHA-D-RIBOSE 1-METHYLPHOSPHONATE 5-TRIPHOSPHATE DIPHOSPHATASE"/>
    <property type="match status" value="1"/>
</dbReference>
<evidence type="ECO:0000313" key="2">
    <source>
        <dbReference type="EMBL" id="ADI19993.1"/>
    </source>
</evidence>
<dbReference type="InterPro" id="IPR032466">
    <property type="entry name" value="Metal_Hydrolase"/>
</dbReference>
<organism evidence="2">
    <name type="scientific">uncultured gamma proteobacterium EB000_65A11</name>
    <dbReference type="NCBI Taxonomy" id="710972"/>
    <lineage>
        <taxon>Bacteria</taxon>
        <taxon>Pseudomonadati</taxon>
        <taxon>Pseudomonadota</taxon>
        <taxon>Gammaproteobacteria</taxon>
        <taxon>environmental samples</taxon>
    </lineage>
</organism>
<dbReference type="PANTHER" id="PTHR43135:SF3">
    <property type="entry name" value="ALPHA-D-RIBOSE 1-METHYLPHOSPHONATE 5-TRIPHOSPHATE DIPHOSPHATASE"/>
    <property type="match status" value="1"/>
</dbReference>
<dbReference type="Gene3D" id="2.30.40.10">
    <property type="entry name" value="Urease, subunit C, domain 1"/>
    <property type="match status" value="1"/>
</dbReference>
<accession>E0Y002</accession>
<dbReference type="Pfam" id="PF01979">
    <property type="entry name" value="Amidohydro_1"/>
    <property type="match status" value="1"/>
</dbReference>
<proteinExistence type="predicted"/>
<reference evidence="2" key="1">
    <citation type="journal article" date="2011" name="Environ. Microbiol.">
        <title>Time-series analyses of Monterey Bay coastal microbial picoplankton using a 'genome proxy' microarray.</title>
        <authorList>
            <person name="Rich V.I."/>
            <person name="Pham V.D."/>
            <person name="Eppley J."/>
            <person name="Shi Y."/>
            <person name="DeLong E.F."/>
        </authorList>
    </citation>
    <scope>NUCLEOTIDE SEQUENCE</scope>
</reference>
<feature type="domain" description="Amidohydrolase-related" evidence="1">
    <location>
        <begin position="368"/>
        <end position="469"/>
    </location>
</feature>
<protein>
    <submittedName>
        <fullName evidence="2">Imidazolonepropionase and related amidohydrolases</fullName>
    </submittedName>
</protein>
<sequence length="471" mass="51332">MTEALIQTGNKIFILLLSMFLVSCGPTSSPPDDLNSSIAIEHVTIIDAKHGLQEDMTVIFEADEIRHVSSSLSAPPASKTIDGTGKFLIPGLWDMHVHLTYDDRFTGTMPATFLSYGITSVRDTGGLLSKIIPVVEEMRKPGAIAPRVYFSGPLLDGEHVVYDGNSRPEIGVRNEDVARARQNVQALKARGADFIKIYELVSPAVFATLVEEANSLNMPIASHVPLSMTASTAGPHVGSMEHLRNVELDCANNHAELHRARLQALLDYVPGSGHELRSSLHNSQRIPAVEAFNEERCAAVLSALKSTTQVPTLRLNAMALIPPFERSDWQAALQDMAPEVQSEWLTPPSWFEPDMAKREVRFQKYSIEMVGRMHKAGVPIGAGTDTPIGMAIPGYSLHNELAFLVRAGLTPLEALKSATIRPAEFLNLENKMGTIEVGKVADLVLLSANPLEDIGNTRKIELVISKGNLIN</sequence>